<evidence type="ECO:0000313" key="2">
    <source>
        <dbReference type="EMBL" id="CAG9810757.1"/>
    </source>
</evidence>
<keyword evidence="1" id="KW-0732">Signal</keyword>
<dbReference type="InterPro" id="IPR027267">
    <property type="entry name" value="AH/BAR_dom_sf"/>
</dbReference>
<dbReference type="AlphaFoldDB" id="A0A9N9S4J9"/>
<evidence type="ECO:0000256" key="1">
    <source>
        <dbReference type="SAM" id="SignalP"/>
    </source>
</evidence>
<feature type="chain" id="PRO_5040402279" evidence="1">
    <location>
        <begin position="22"/>
        <end position="534"/>
    </location>
</feature>
<gene>
    <name evidence="2" type="ORF">CHIRRI_LOCUS13570</name>
</gene>
<keyword evidence="3" id="KW-1185">Reference proteome</keyword>
<protein>
    <submittedName>
        <fullName evidence="2">Uncharacterized protein</fullName>
    </submittedName>
</protein>
<dbReference type="EMBL" id="OU895880">
    <property type="protein sequence ID" value="CAG9810757.1"/>
    <property type="molecule type" value="Genomic_DNA"/>
</dbReference>
<sequence>MMKYLFIAVFLCLSFSNQSASTNIDCKYEYWDFNYLSRIYHCDVSNDPNITDQESTKIKSVDGSHEDPNDDDDVHGLYINHRTIKYFPRGLELFFENIKVIYIASCYLQEIHQADLKPFSELIYLSLSHNEIEIIEEGLFDFNLKLQTIQIQESNIIHIHPDVFDELSGLVNFLCASIPCINRDVRGSRNEVEKFIEDKLDECVSPELKALAEKFENLVNDSGGDNSEDFKNKLESFENSFNSSKFFKFRPLNYKVAELKSEFYSIYQATSTAATQKTSPAPQVTIDFTDKFEDLKTSQCGMSSFLFDLKTSQNNFKNSITELKSSQNDQKAALSGIAALISNQCSRVDQHPAVNLTELTTTINNLSSSQNTTASTLNDIKSTQETLKSSQNILKTSQEAIKSSQDNLHSSMSDMEVILSDIKKSQNEFKDNLMKIKNSQNEMRISLNSINPSKNENFEEKLGKFEKKLEGLEGHFVDFKTENAGKFEKIEKELLNTRHKITLRLDEKVKGIENRIIKRFEEVLDEKLEKLLKN</sequence>
<proteinExistence type="predicted"/>
<reference evidence="2" key="2">
    <citation type="submission" date="2022-10" db="EMBL/GenBank/DDBJ databases">
        <authorList>
            <consortium name="ENA_rothamsted_submissions"/>
            <consortium name="culmorum"/>
            <person name="King R."/>
        </authorList>
    </citation>
    <scope>NUCLEOTIDE SEQUENCE</scope>
</reference>
<reference evidence="2" key="1">
    <citation type="submission" date="2022-01" db="EMBL/GenBank/DDBJ databases">
        <authorList>
            <person name="King R."/>
        </authorList>
    </citation>
    <scope>NUCLEOTIDE SEQUENCE</scope>
</reference>
<feature type="signal peptide" evidence="1">
    <location>
        <begin position="1"/>
        <end position="21"/>
    </location>
</feature>
<accession>A0A9N9S4J9</accession>
<name>A0A9N9S4J9_9DIPT</name>
<dbReference type="SUPFAM" id="SSF52058">
    <property type="entry name" value="L domain-like"/>
    <property type="match status" value="1"/>
</dbReference>
<dbReference type="OrthoDB" id="10251250at2759"/>
<dbReference type="InterPro" id="IPR032675">
    <property type="entry name" value="LRR_dom_sf"/>
</dbReference>
<dbReference type="Proteomes" id="UP001153620">
    <property type="component" value="Chromosome 4"/>
</dbReference>
<evidence type="ECO:0000313" key="3">
    <source>
        <dbReference type="Proteomes" id="UP001153620"/>
    </source>
</evidence>
<dbReference type="Gene3D" id="3.80.10.10">
    <property type="entry name" value="Ribonuclease Inhibitor"/>
    <property type="match status" value="1"/>
</dbReference>
<dbReference type="Gene3D" id="1.20.1270.60">
    <property type="entry name" value="Arfaptin homology (AH) domain/BAR domain"/>
    <property type="match status" value="1"/>
</dbReference>
<organism evidence="2 3">
    <name type="scientific">Chironomus riparius</name>
    <dbReference type="NCBI Taxonomy" id="315576"/>
    <lineage>
        <taxon>Eukaryota</taxon>
        <taxon>Metazoa</taxon>
        <taxon>Ecdysozoa</taxon>
        <taxon>Arthropoda</taxon>
        <taxon>Hexapoda</taxon>
        <taxon>Insecta</taxon>
        <taxon>Pterygota</taxon>
        <taxon>Neoptera</taxon>
        <taxon>Endopterygota</taxon>
        <taxon>Diptera</taxon>
        <taxon>Nematocera</taxon>
        <taxon>Chironomoidea</taxon>
        <taxon>Chironomidae</taxon>
        <taxon>Chironominae</taxon>
        <taxon>Chironomus</taxon>
    </lineage>
</organism>